<dbReference type="GO" id="GO:0005743">
    <property type="term" value="C:mitochondrial inner membrane"/>
    <property type="evidence" value="ECO:0007669"/>
    <property type="project" value="TreeGrafter"/>
</dbReference>
<feature type="chain" id="PRO_5019775111" evidence="3">
    <location>
        <begin position="24"/>
        <end position="252"/>
    </location>
</feature>
<organism evidence="4 5">
    <name type="scientific">Physeter macrocephalus</name>
    <name type="common">Sperm whale</name>
    <name type="synonym">Physeter catodon</name>
    <dbReference type="NCBI Taxonomy" id="9755"/>
    <lineage>
        <taxon>Eukaryota</taxon>
        <taxon>Metazoa</taxon>
        <taxon>Chordata</taxon>
        <taxon>Craniata</taxon>
        <taxon>Vertebrata</taxon>
        <taxon>Euteleostomi</taxon>
        <taxon>Mammalia</taxon>
        <taxon>Eutheria</taxon>
        <taxon>Laurasiatheria</taxon>
        <taxon>Artiodactyla</taxon>
        <taxon>Whippomorpha</taxon>
        <taxon>Cetacea</taxon>
        <taxon>Odontoceti</taxon>
        <taxon>Physeteridae</taxon>
        <taxon>Physeter</taxon>
    </lineage>
</organism>
<evidence type="ECO:0000256" key="2">
    <source>
        <dbReference type="SAM" id="Phobius"/>
    </source>
</evidence>
<proteinExistence type="predicted"/>
<evidence type="ECO:0000313" key="4">
    <source>
        <dbReference type="Proteomes" id="UP000248484"/>
    </source>
</evidence>
<evidence type="ECO:0000256" key="1">
    <source>
        <dbReference type="SAM" id="MobiDB-lite"/>
    </source>
</evidence>
<dbReference type="Pfam" id="PF08695">
    <property type="entry name" value="Coa1"/>
    <property type="match status" value="1"/>
</dbReference>
<feature type="transmembrane region" description="Helical" evidence="2">
    <location>
        <begin position="53"/>
        <end position="71"/>
    </location>
</feature>
<feature type="signal peptide" evidence="3">
    <location>
        <begin position="1"/>
        <end position="23"/>
    </location>
</feature>
<dbReference type="KEGG" id="pcad:102977319"/>
<keyword evidence="2" id="KW-1133">Transmembrane helix</keyword>
<feature type="region of interest" description="Disordered" evidence="1">
    <location>
        <begin position="196"/>
        <end position="231"/>
    </location>
</feature>
<dbReference type="AlphaFoldDB" id="A0A455BBD7"/>
<evidence type="ECO:0000256" key="3">
    <source>
        <dbReference type="SAM" id="SignalP"/>
    </source>
</evidence>
<keyword evidence="2" id="KW-0812">Transmembrane</keyword>
<dbReference type="GeneID" id="102977319"/>
<keyword evidence="4" id="KW-1185">Reference proteome</keyword>
<evidence type="ECO:0000313" key="5">
    <source>
        <dbReference type="RefSeq" id="XP_028346014.1"/>
    </source>
</evidence>
<gene>
    <name evidence="5" type="primary">COA1</name>
</gene>
<reference evidence="5" key="1">
    <citation type="submission" date="2025-08" db="UniProtKB">
        <authorList>
            <consortium name="RefSeq"/>
        </authorList>
    </citation>
    <scope>IDENTIFICATION</scope>
    <source>
        <tissue evidence="5">Muscle</tissue>
    </source>
</reference>
<accession>A0A455BBD7</accession>
<keyword evidence="2" id="KW-0472">Membrane</keyword>
<dbReference type="InParanoid" id="A0A455BBD7"/>
<dbReference type="OrthoDB" id="10037790at2759"/>
<dbReference type="Proteomes" id="UP000248484">
    <property type="component" value="Chromosome 5"/>
</dbReference>
<protein>
    <submittedName>
        <fullName evidence="5">Cytochrome c oxidase assembly factor 1 homolog isoform X1</fullName>
    </submittedName>
</protein>
<dbReference type="RefSeq" id="XP_028346014.1">
    <property type="nucleotide sequence ID" value="XM_028490213.2"/>
</dbReference>
<dbReference type="PANTHER" id="PTHR47148:SF1">
    <property type="entry name" value="CYTOCHROME C OXIDASE ASSEMBLY FACTOR 1 HOMOLOG"/>
    <property type="match status" value="1"/>
</dbReference>
<dbReference type="PANTHER" id="PTHR47148">
    <property type="entry name" value="CYTOCHROME C OXIDASE ASSEMBLY FACTOR 1 HOMOLOG"/>
    <property type="match status" value="1"/>
</dbReference>
<dbReference type="GO" id="GO:0032981">
    <property type="term" value="P:mitochondrial respiratory chain complex I assembly"/>
    <property type="evidence" value="ECO:0007669"/>
    <property type="project" value="TreeGrafter"/>
</dbReference>
<name>A0A455BBD7_PHYMC</name>
<dbReference type="InterPro" id="IPR014807">
    <property type="entry name" value="Coa1"/>
</dbReference>
<dbReference type="GO" id="GO:0033617">
    <property type="term" value="P:mitochondrial respiratory chain complex IV assembly"/>
    <property type="evidence" value="ECO:0007669"/>
    <property type="project" value="TreeGrafter"/>
</dbReference>
<sequence>MNSSFCLPGSILIFLSFLKDSFASVLELLCWTLQLHKSTLLGSRMSMPLGKQVFFTGVVASGGCALLYYLMQKTFSRASYYQLALEHLHSHPEALEALGTPLNVHYLRLTDKYNFVDIADAKLKIPVSGPKSEGHLYVSSSRDAPFKRDYTCGFSQLEPSGGLLRAQGWPADSPVQAQWGEEQRAENGVKVSPVQAQWGEEQRAENGVKVSKTSPSEPGLPPHHVRPRGCRPAPRSGWLHVWAYSDLRIILI</sequence>
<keyword evidence="3" id="KW-0732">Signal</keyword>